<evidence type="ECO:0000313" key="2">
    <source>
        <dbReference type="Proteomes" id="UP001501509"/>
    </source>
</evidence>
<dbReference type="Pfam" id="PF00756">
    <property type="entry name" value="Esterase"/>
    <property type="match status" value="1"/>
</dbReference>
<reference evidence="2" key="1">
    <citation type="journal article" date="2019" name="Int. J. Syst. Evol. Microbiol.">
        <title>The Global Catalogue of Microorganisms (GCM) 10K type strain sequencing project: providing services to taxonomists for standard genome sequencing and annotation.</title>
        <authorList>
            <consortium name="The Broad Institute Genomics Platform"/>
            <consortium name="The Broad Institute Genome Sequencing Center for Infectious Disease"/>
            <person name="Wu L."/>
            <person name="Ma J."/>
        </authorList>
    </citation>
    <scope>NUCLEOTIDE SEQUENCE [LARGE SCALE GENOMIC DNA]</scope>
    <source>
        <strain evidence="2">JCM 6833</strain>
    </source>
</reference>
<accession>A0ABP6DBE9</accession>
<gene>
    <name evidence="1" type="ORF">GCM10010411_91740</name>
</gene>
<dbReference type="EMBL" id="BAAATD010000023">
    <property type="protein sequence ID" value="GAA2637671.1"/>
    <property type="molecule type" value="Genomic_DNA"/>
</dbReference>
<dbReference type="Proteomes" id="UP001501509">
    <property type="component" value="Unassembled WGS sequence"/>
</dbReference>
<keyword evidence="2" id="KW-1185">Reference proteome</keyword>
<evidence type="ECO:0000313" key="1">
    <source>
        <dbReference type="EMBL" id="GAA2637671.1"/>
    </source>
</evidence>
<protein>
    <submittedName>
        <fullName evidence="1">Alpha/beta hydrolase</fullName>
    </submittedName>
</protein>
<keyword evidence="1" id="KW-0378">Hydrolase</keyword>
<organism evidence="1 2">
    <name type="scientific">Actinomadura fulvescens</name>
    <dbReference type="NCBI Taxonomy" id="46160"/>
    <lineage>
        <taxon>Bacteria</taxon>
        <taxon>Bacillati</taxon>
        <taxon>Actinomycetota</taxon>
        <taxon>Actinomycetes</taxon>
        <taxon>Streptosporangiales</taxon>
        <taxon>Thermomonosporaceae</taxon>
        <taxon>Actinomadura</taxon>
    </lineage>
</organism>
<dbReference type="GO" id="GO:0016787">
    <property type="term" value="F:hydrolase activity"/>
    <property type="evidence" value="ECO:0007669"/>
    <property type="project" value="UniProtKB-KW"/>
</dbReference>
<dbReference type="InterPro" id="IPR029058">
    <property type="entry name" value="AB_hydrolase_fold"/>
</dbReference>
<dbReference type="RefSeq" id="WP_344549088.1">
    <property type="nucleotide sequence ID" value="NZ_BAAATD010000023.1"/>
</dbReference>
<dbReference type="InterPro" id="IPR000801">
    <property type="entry name" value="Esterase-like"/>
</dbReference>
<comment type="caution">
    <text evidence="1">The sequence shown here is derived from an EMBL/GenBank/DDBJ whole genome shotgun (WGS) entry which is preliminary data.</text>
</comment>
<dbReference type="SUPFAM" id="SSF53474">
    <property type="entry name" value="alpha/beta-Hydrolases"/>
    <property type="match status" value="1"/>
</dbReference>
<dbReference type="Gene3D" id="3.40.50.1820">
    <property type="entry name" value="alpha/beta hydrolase"/>
    <property type="match status" value="1"/>
</dbReference>
<name>A0ABP6DBE9_9ACTN</name>
<sequence length="475" mass="51600">MGKWRHWAGALAVGLVVGGQGVGVVNANADTGANADTKANERRTYRGEIDGARYKVVVPKRWNRTLVLFSHGYYPEDFPIPGGDVALSNHPQTAEWLLDQGYALAASDYKGKYGYAVEPALTDQIALLDWFGKNVAKPRRTVATGQSMGGIVATLLAERNPGRFAGVVDICAAFDFSGYMNVALDLNFAVKTLLAPGKDIDLVRPKDPKASAQALSDAIDEAMKTPKGRARLALVGSFGNIPGWYSTYDPKPTELAEKIRQQATWVQGAYTLGNGPIGRADIERRAGGNPSWNVGVDYGRQLARSGQKTLVAKAYRHAGLNVKDDLERLADAPRISADRKAVPYLFRYGVARGTTPVPVLTIHNTGDGGAPAYGQRWYAGQVRRNGNPAKLRQTYVDRGSHCAFTAAEEVVTMRNLIERLDTGTWPNLSPKRLNRLASVYPAPYQVPTDFLTGQAKVVKPAFTTFTPGFPPRPSR</sequence>
<proteinExistence type="predicted"/>